<evidence type="ECO:0000313" key="2">
    <source>
        <dbReference type="Proteomes" id="UP000319732"/>
    </source>
</evidence>
<comment type="caution">
    <text evidence="1">The sequence shown here is derived from an EMBL/GenBank/DDBJ whole genome shotgun (WGS) entry which is preliminary data.</text>
</comment>
<dbReference type="Proteomes" id="UP000319732">
    <property type="component" value="Unassembled WGS sequence"/>
</dbReference>
<evidence type="ECO:0000313" key="1">
    <source>
        <dbReference type="EMBL" id="TQV65760.1"/>
    </source>
</evidence>
<proteinExistence type="predicted"/>
<name>A0A545SL99_9GAMM</name>
<evidence type="ECO:0008006" key="3">
    <source>
        <dbReference type="Google" id="ProtNLM"/>
    </source>
</evidence>
<reference evidence="1 2" key="1">
    <citation type="submission" date="2019-06" db="EMBL/GenBank/DDBJ databases">
        <title>Whole genome sequence for Cellvibrionaceae sp. R142.</title>
        <authorList>
            <person name="Wang G."/>
        </authorList>
    </citation>
    <scope>NUCLEOTIDE SEQUENCE [LARGE SCALE GENOMIC DNA]</scope>
    <source>
        <strain evidence="1 2">R142</strain>
    </source>
</reference>
<keyword evidence="2" id="KW-1185">Reference proteome</keyword>
<dbReference type="AlphaFoldDB" id="A0A545SL99"/>
<dbReference type="OrthoDB" id="9782766at2"/>
<protein>
    <recommendedName>
        <fullName evidence="3">Integrin</fullName>
    </recommendedName>
</protein>
<gene>
    <name evidence="1" type="ORF">FKG94_28130</name>
</gene>
<accession>A0A545SL99</accession>
<sequence length="65" mass="6537">MDYFGSAVSLSGDGNTLAVGASGEDSEVTSIGGYQGDNSANEAGAVYLGYQSPNDYEAVVLPKVA</sequence>
<dbReference type="EMBL" id="VHSG01000053">
    <property type="protein sequence ID" value="TQV65760.1"/>
    <property type="molecule type" value="Genomic_DNA"/>
</dbReference>
<organism evidence="1 2">
    <name type="scientific">Exilibacterium tricleocarpae</name>
    <dbReference type="NCBI Taxonomy" id="2591008"/>
    <lineage>
        <taxon>Bacteria</taxon>
        <taxon>Pseudomonadati</taxon>
        <taxon>Pseudomonadota</taxon>
        <taxon>Gammaproteobacteria</taxon>
        <taxon>Cellvibrionales</taxon>
        <taxon>Cellvibrionaceae</taxon>
        <taxon>Exilibacterium</taxon>
    </lineage>
</organism>